<dbReference type="Proteomes" id="UP000251186">
    <property type="component" value="Unassembled WGS sequence"/>
</dbReference>
<evidence type="ECO:0000256" key="4">
    <source>
        <dbReference type="ARBA" id="ARBA00022475"/>
    </source>
</evidence>
<evidence type="ECO:0000256" key="3">
    <source>
        <dbReference type="ARBA" id="ARBA00022448"/>
    </source>
</evidence>
<reference evidence="9 10" key="1">
    <citation type="submission" date="2018-06" db="EMBL/GenBank/DDBJ databases">
        <authorList>
            <consortium name="Pathogen Informatics"/>
            <person name="Doyle S."/>
        </authorList>
    </citation>
    <scope>NUCLEOTIDE SEQUENCE [LARGE SCALE GENOMIC DNA]</scope>
    <source>
        <strain evidence="9 10">NCTC11166</strain>
    </source>
</reference>
<organism evidence="9 10">
    <name type="scientific">Brevundimonas vesicularis</name>
    <name type="common">Pseudomonas vesicularis</name>
    <dbReference type="NCBI Taxonomy" id="41276"/>
    <lineage>
        <taxon>Bacteria</taxon>
        <taxon>Pseudomonadati</taxon>
        <taxon>Pseudomonadota</taxon>
        <taxon>Alphaproteobacteria</taxon>
        <taxon>Caulobacterales</taxon>
        <taxon>Caulobacteraceae</taxon>
        <taxon>Brevundimonas</taxon>
    </lineage>
</organism>
<evidence type="ECO:0000256" key="8">
    <source>
        <dbReference type="RuleBase" id="RU363041"/>
    </source>
</evidence>
<evidence type="ECO:0000256" key="7">
    <source>
        <dbReference type="ARBA" id="ARBA00023136"/>
    </source>
</evidence>
<dbReference type="InterPro" id="IPR002781">
    <property type="entry name" value="TM_pro_TauE-like"/>
</dbReference>
<feature type="transmembrane region" description="Helical" evidence="8">
    <location>
        <begin position="188"/>
        <end position="210"/>
    </location>
</feature>
<feature type="transmembrane region" description="Helical" evidence="8">
    <location>
        <begin position="230"/>
        <end position="248"/>
    </location>
</feature>
<comment type="subcellular location">
    <subcellularLocation>
        <location evidence="1 8">Cell membrane</location>
        <topology evidence="1 8">Multi-pass membrane protein</topology>
    </subcellularLocation>
</comment>
<dbReference type="AlphaFoldDB" id="A0A2X1CZ80"/>
<keyword evidence="3" id="KW-0813">Transport</keyword>
<evidence type="ECO:0000313" key="9">
    <source>
        <dbReference type="EMBL" id="SPU51776.1"/>
    </source>
</evidence>
<dbReference type="InterPro" id="IPR052017">
    <property type="entry name" value="TSUP"/>
</dbReference>
<evidence type="ECO:0000313" key="10">
    <source>
        <dbReference type="Proteomes" id="UP000251186"/>
    </source>
</evidence>
<feature type="transmembrane region" description="Helical" evidence="8">
    <location>
        <begin position="34"/>
        <end position="53"/>
    </location>
</feature>
<keyword evidence="7 8" id="KW-0472">Membrane</keyword>
<dbReference type="GO" id="GO:0005886">
    <property type="term" value="C:plasma membrane"/>
    <property type="evidence" value="ECO:0007669"/>
    <property type="project" value="UniProtKB-SubCell"/>
</dbReference>
<evidence type="ECO:0000256" key="6">
    <source>
        <dbReference type="ARBA" id="ARBA00022989"/>
    </source>
</evidence>
<protein>
    <recommendedName>
        <fullName evidence="8">Probable membrane transporter protein</fullName>
    </recommendedName>
</protein>
<feature type="transmembrane region" description="Helical" evidence="8">
    <location>
        <begin position="157"/>
        <end position="176"/>
    </location>
</feature>
<feature type="transmembrane region" description="Helical" evidence="8">
    <location>
        <begin position="74"/>
        <end position="95"/>
    </location>
</feature>
<dbReference type="Pfam" id="PF01925">
    <property type="entry name" value="TauE"/>
    <property type="match status" value="1"/>
</dbReference>
<dbReference type="PANTHER" id="PTHR30269:SF0">
    <property type="entry name" value="MEMBRANE TRANSPORTER PROTEIN YFCA-RELATED"/>
    <property type="match status" value="1"/>
</dbReference>
<evidence type="ECO:0000256" key="2">
    <source>
        <dbReference type="ARBA" id="ARBA00009142"/>
    </source>
</evidence>
<feature type="transmembrane region" description="Helical" evidence="8">
    <location>
        <begin position="133"/>
        <end position="151"/>
    </location>
</feature>
<dbReference type="PANTHER" id="PTHR30269">
    <property type="entry name" value="TRANSMEMBRANE PROTEIN YFCA"/>
    <property type="match status" value="1"/>
</dbReference>
<gene>
    <name evidence="9" type="primary">yfcA</name>
    <name evidence="9" type="ORF">NCTC11166_00086</name>
</gene>
<feature type="transmembrane region" description="Helical" evidence="8">
    <location>
        <begin position="101"/>
        <end position="121"/>
    </location>
</feature>
<name>A0A2X1CZ80_BREVE</name>
<comment type="similarity">
    <text evidence="2 8">Belongs to the 4-toluene sulfonate uptake permease (TSUP) (TC 2.A.102) family.</text>
</comment>
<dbReference type="EMBL" id="UAQP01000005">
    <property type="protein sequence ID" value="SPU51776.1"/>
    <property type="molecule type" value="Genomic_DNA"/>
</dbReference>
<sequence length="262" mass="27080">MIEFAPEILLLLFAAAVTAGFVDAIAGGGGLITVPALLAVGVNPVAAIATNKIQSSFGTASATWNFWRKGRIDFALLKWPLIATVVGAALGAVVVSFVDTTWLMVLLPLLLVGIAVYFLVGPKASDEDVRARLTPFAFGAVAGGIGFYDGFFGPGAGSFFALALVTLMGMGLTRATAHTKALNFASNLVSVAVFAIGGHVLWAVGLTMAVGQVLGGWLGSHAAMRFGPKLIRPLLVTICVGMVIKLLSDPANPLRAWMAGLI</sequence>
<keyword evidence="5 8" id="KW-0812">Transmembrane</keyword>
<proteinExistence type="inferred from homology"/>
<dbReference type="RefSeq" id="WP_112861316.1">
    <property type="nucleotide sequence ID" value="NZ_UAQP01000005.1"/>
</dbReference>
<keyword evidence="4 8" id="KW-1003">Cell membrane</keyword>
<evidence type="ECO:0000256" key="5">
    <source>
        <dbReference type="ARBA" id="ARBA00022692"/>
    </source>
</evidence>
<accession>A0A2X1CZ80</accession>
<keyword evidence="6 8" id="KW-1133">Transmembrane helix</keyword>
<evidence type="ECO:0000256" key="1">
    <source>
        <dbReference type="ARBA" id="ARBA00004651"/>
    </source>
</evidence>